<evidence type="ECO:0000313" key="2">
    <source>
        <dbReference type="EMBL" id="WNY25298.1"/>
    </source>
</evidence>
<organism evidence="2 3">
    <name type="scientific">Methanolapillus millepedarum</name>
    <dbReference type="NCBI Taxonomy" id="3028296"/>
    <lineage>
        <taxon>Archaea</taxon>
        <taxon>Methanobacteriati</taxon>
        <taxon>Methanobacteriota</taxon>
        <taxon>Stenosarchaea group</taxon>
        <taxon>Methanomicrobia</taxon>
        <taxon>Methanosarcinales</taxon>
        <taxon>Methanosarcinaceae</taxon>
        <taxon>Methanolapillus</taxon>
    </lineage>
</organism>
<sequence length="211" mass="23298">MMWKSNKSAVFIFWRMLIEIKNDDVTFILNHPASVVSVLLFVSAVSTFPFASTVSIFQFASTVSIFQFASTVSIFQFASAAAKSDSFQRNPRKSDAKRLIFREGLHDLIKPALRNCRKIKNKPGSFESSKNVSPYARAAGAAKKEKEKSEKFPKIQSHFLVTRNHEAHFLVLSDFQLSLSCASLNVAGAPITTSSPGCQFAGVDTLSAAFF</sequence>
<evidence type="ECO:0000256" key="1">
    <source>
        <dbReference type="SAM" id="Phobius"/>
    </source>
</evidence>
<dbReference type="EMBL" id="CP131060">
    <property type="protein sequence ID" value="WNY25298.1"/>
    <property type="molecule type" value="Genomic_DNA"/>
</dbReference>
<keyword evidence="3" id="KW-1185">Reference proteome</keyword>
<dbReference type="Proteomes" id="UP001303587">
    <property type="component" value="Chromosome"/>
</dbReference>
<name>A0AA97A3T7_9EURY</name>
<keyword evidence="1" id="KW-1133">Transmembrane helix</keyword>
<evidence type="ECO:0000313" key="3">
    <source>
        <dbReference type="Proteomes" id="UP001303587"/>
    </source>
</evidence>
<feature type="transmembrane region" description="Helical" evidence="1">
    <location>
        <begin position="25"/>
        <end position="50"/>
    </location>
</feature>
<keyword evidence="1" id="KW-0472">Membrane</keyword>
<keyword evidence="1" id="KW-0812">Transmembrane</keyword>
<accession>A0AA97A3T7</accession>
<gene>
    <name evidence="2" type="ORF">MsAc7_08440</name>
</gene>
<reference evidence="2 3" key="1">
    <citation type="submission" date="2023-07" db="EMBL/GenBank/DDBJ databases">
        <title>Closed genoem sequence of Methanosarcinaceae archaeon Ac7.</title>
        <authorList>
            <person name="Poehlein A."/>
            <person name="Protasov E."/>
            <person name="Platt K."/>
            <person name="Reeh H."/>
            <person name="Daniel R."/>
            <person name="Brune A."/>
        </authorList>
    </citation>
    <scope>NUCLEOTIDE SEQUENCE [LARGE SCALE GENOMIC DNA]</scope>
    <source>
        <strain evidence="2 3">Ac7</strain>
    </source>
</reference>
<proteinExistence type="predicted"/>
<dbReference type="AlphaFoldDB" id="A0AA97A3T7"/>
<protein>
    <submittedName>
        <fullName evidence="2">Uncharacterized protein</fullName>
    </submittedName>
</protein>